<comment type="caution">
    <text evidence="1">The sequence shown here is derived from an EMBL/GenBank/DDBJ whole genome shotgun (WGS) entry which is preliminary data.</text>
</comment>
<evidence type="ECO:0000313" key="2">
    <source>
        <dbReference type="Proteomes" id="UP001157502"/>
    </source>
</evidence>
<proteinExistence type="predicted"/>
<evidence type="ECO:0000313" key="1">
    <source>
        <dbReference type="EMBL" id="KAJ8007218.1"/>
    </source>
</evidence>
<protein>
    <submittedName>
        <fullName evidence="1">Uncharacterized protein</fullName>
    </submittedName>
</protein>
<name>A0ACC2GUD6_DALPE</name>
<dbReference type="Proteomes" id="UP001157502">
    <property type="component" value="Chromosome 9"/>
</dbReference>
<keyword evidence="2" id="KW-1185">Reference proteome</keyword>
<accession>A0ACC2GUD6</accession>
<reference evidence="1" key="1">
    <citation type="submission" date="2021-05" db="EMBL/GenBank/DDBJ databases">
        <authorList>
            <person name="Pan Q."/>
            <person name="Jouanno E."/>
            <person name="Zahm M."/>
            <person name="Klopp C."/>
            <person name="Cabau C."/>
            <person name="Louis A."/>
            <person name="Berthelot C."/>
            <person name="Parey E."/>
            <person name="Roest Crollius H."/>
            <person name="Montfort J."/>
            <person name="Robinson-Rechavi M."/>
            <person name="Bouchez O."/>
            <person name="Lampietro C."/>
            <person name="Lopez Roques C."/>
            <person name="Donnadieu C."/>
            <person name="Postlethwait J."/>
            <person name="Bobe J."/>
            <person name="Dillon D."/>
            <person name="Chandos A."/>
            <person name="von Hippel F."/>
            <person name="Guiguen Y."/>
        </authorList>
    </citation>
    <scope>NUCLEOTIDE SEQUENCE</scope>
    <source>
        <strain evidence="1">YG-Jan2019</strain>
    </source>
</reference>
<sequence length="145" mass="15889">MKKARVSKKDDLAEVVTKKWVSSSHQCHIRAQQRGSVLLFWGAFIGKSSGSVWAGIQAGPLIPKALMKGPVMMSATPGLLLPGTTPPLTTPARVERKEPGKRNNSPFYPFLLTLALPASLSLEVPHLKNNKERVISQEPSLRRQV</sequence>
<gene>
    <name evidence="1" type="ORF">DPEC_G00115250</name>
</gene>
<organism evidence="1 2">
    <name type="scientific">Dallia pectoralis</name>
    <name type="common">Alaska blackfish</name>
    <dbReference type="NCBI Taxonomy" id="75939"/>
    <lineage>
        <taxon>Eukaryota</taxon>
        <taxon>Metazoa</taxon>
        <taxon>Chordata</taxon>
        <taxon>Craniata</taxon>
        <taxon>Vertebrata</taxon>
        <taxon>Euteleostomi</taxon>
        <taxon>Actinopterygii</taxon>
        <taxon>Neopterygii</taxon>
        <taxon>Teleostei</taxon>
        <taxon>Protacanthopterygii</taxon>
        <taxon>Esociformes</taxon>
        <taxon>Umbridae</taxon>
        <taxon>Dallia</taxon>
    </lineage>
</organism>
<dbReference type="EMBL" id="CM055736">
    <property type="protein sequence ID" value="KAJ8007218.1"/>
    <property type="molecule type" value="Genomic_DNA"/>
</dbReference>